<dbReference type="InterPro" id="IPR013525">
    <property type="entry name" value="ABC2_TM"/>
</dbReference>
<dbReference type="RefSeq" id="WP_244720384.1">
    <property type="nucleotide sequence ID" value="NZ_CP095072.1"/>
</dbReference>
<dbReference type="InterPro" id="IPR051328">
    <property type="entry name" value="T7SS_ABC-Transporter"/>
</dbReference>
<evidence type="ECO:0000313" key="7">
    <source>
        <dbReference type="EMBL" id="UOQ49001.1"/>
    </source>
</evidence>
<evidence type="ECO:0000259" key="6">
    <source>
        <dbReference type="Pfam" id="PF12698"/>
    </source>
</evidence>
<keyword evidence="8" id="KW-1185">Reference proteome</keyword>
<evidence type="ECO:0000256" key="3">
    <source>
        <dbReference type="ARBA" id="ARBA00022989"/>
    </source>
</evidence>
<sequence>MFRNKLALLTPIIAIAVIFIFSLTLFPSVITQTKNLPIAIVNQDQGVKIQDQGTINMGKTILEKVQNNTQASYEEEPKVKWIAVNSVDEATEGMNNQEYYASLVIPKDFSAKQASLKTENPSSPEVQIYINQGMNASVATMTNQLLSGVVDNLNNSVRTQVLTGFEEQGATITTQQASSLVTPITKNLINVNETGENSLNGNAPVSLFQPLWMGSIASAAIIFMTVNKMTINSRKEKVMRRLEQVLIGAIIALVIGFGYTWIANGMIGLDIPYFTATALFMSIASFTFYLMISAVLSLIGFGGIGIFAFMLFFGAPLLAMAPEMMSPFYQDWIYSWLPMRFLVDGLRELFYFGSGLTWDILSVLTWIAVISTIVLVATGFKPEEKQEETVES</sequence>
<evidence type="ECO:0000313" key="8">
    <source>
        <dbReference type="Proteomes" id="UP000831782"/>
    </source>
</evidence>
<feature type="transmembrane region" description="Helical" evidence="5">
    <location>
        <begin position="349"/>
        <end position="377"/>
    </location>
</feature>
<dbReference type="EMBL" id="CP095072">
    <property type="protein sequence ID" value="UOQ49001.1"/>
    <property type="molecule type" value="Genomic_DNA"/>
</dbReference>
<protein>
    <submittedName>
        <fullName evidence="7">ABC transporter permease</fullName>
    </submittedName>
</protein>
<keyword evidence="2 5" id="KW-0812">Transmembrane</keyword>
<comment type="subcellular location">
    <subcellularLocation>
        <location evidence="1">Membrane</location>
        <topology evidence="1">Multi-pass membrane protein</topology>
    </subcellularLocation>
</comment>
<organism evidence="7 8">
    <name type="scientific">Gracilibacillus caseinilyticus</name>
    <dbReference type="NCBI Taxonomy" id="2932256"/>
    <lineage>
        <taxon>Bacteria</taxon>
        <taxon>Bacillati</taxon>
        <taxon>Bacillota</taxon>
        <taxon>Bacilli</taxon>
        <taxon>Bacillales</taxon>
        <taxon>Bacillaceae</taxon>
        <taxon>Gracilibacillus</taxon>
    </lineage>
</organism>
<proteinExistence type="predicted"/>
<feature type="transmembrane region" description="Helical" evidence="5">
    <location>
        <begin position="246"/>
        <end position="267"/>
    </location>
</feature>
<evidence type="ECO:0000256" key="5">
    <source>
        <dbReference type="SAM" id="Phobius"/>
    </source>
</evidence>
<keyword evidence="4 5" id="KW-0472">Membrane</keyword>
<keyword evidence="3 5" id="KW-1133">Transmembrane helix</keyword>
<feature type="domain" description="ABC-2 type transporter transmembrane" evidence="6">
    <location>
        <begin position="9"/>
        <end position="377"/>
    </location>
</feature>
<dbReference type="Proteomes" id="UP000831782">
    <property type="component" value="Chromosome"/>
</dbReference>
<evidence type="ECO:0000256" key="2">
    <source>
        <dbReference type="ARBA" id="ARBA00022692"/>
    </source>
</evidence>
<gene>
    <name evidence="7" type="ORF">MUN88_02355</name>
</gene>
<accession>A0ABY4F3H4</accession>
<reference evidence="7 8" key="1">
    <citation type="submission" date="2022-04" db="EMBL/GenBank/DDBJ databases">
        <title>Gracilibacillus sp. isolated from saltern.</title>
        <authorList>
            <person name="Won M."/>
            <person name="Lee C.-M."/>
            <person name="Woen H.-Y."/>
            <person name="Kwon S.-W."/>
        </authorList>
    </citation>
    <scope>NUCLEOTIDE SEQUENCE [LARGE SCALE GENOMIC DNA]</scope>
    <source>
        <strain evidence="7 8">SSWR10-1</strain>
    </source>
</reference>
<evidence type="ECO:0000256" key="1">
    <source>
        <dbReference type="ARBA" id="ARBA00004141"/>
    </source>
</evidence>
<feature type="transmembrane region" description="Helical" evidence="5">
    <location>
        <begin position="207"/>
        <end position="226"/>
    </location>
</feature>
<dbReference type="Pfam" id="PF12698">
    <property type="entry name" value="ABC2_membrane_3"/>
    <property type="match status" value="1"/>
</dbReference>
<name>A0ABY4F3H4_9BACI</name>
<feature type="transmembrane region" description="Helical" evidence="5">
    <location>
        <begin position="273"/>
        <end position="291"/>
    </location>
</feature>
<dbReference type="PANTHER" id="PTHR43077">
    <property type="entry name" value="TRANSPORT PERMEASE YVFS-RELATED"/>
    <property type="match status" value="1"/>
</dbReference>
<dbReference type="Gene3D" id="3.40.1710.10">
    <property type="entry name" value="abc type-2 transporter like domain"/>
    <property type="match status" value="1"/>
</dbReference>
<evidence type="ECO:0000256" key="4">
    <source>
        <dbReference type="ARBA" id="ARBA00023136"/>
    </source>
</evidence>
<feature type="transmembrane region" description="Helical" evidence="5">
    <location>
        <begin position="298"/>
        <end position="319"/>
    </location>
</feature>
<dbReference type="PANTHER" id="PTHR43077:SF5">
    <property type="entry name" value="PHAGE INFECTION PROTEIN"/>
    <property type="match status" value="1"/>
</dbReference>
<feature type="transmembrane region" description="Helical" evidence="5">
    <location>
        <begin position="7"/>
        <end position="30"/>
    </location>
</feature>